<dbReference type="AlphaFoldDB" id="A6IA56"/>
<organism evidence="2 3">
    <name type="scientific">Rattus norvegicus</name>
    <name type="common">Rat</name>
    <dbReference type="NCBI Taxonomy" id="10116"/>
    <lineage>
        <taxon>Eukaryota</taxon>
        <taxon>Metazoa</taxon>
        <taxon>Chordata</taxon>
        <taxon>Craniata</taxon>
        <taxon>Vertebrata</taxon>
        <taxon>Euteleostomi</taxon>
        <taxon>Mammalia</taxon>
        <taxon>Eutheria</taxon>
        <taxon>Euarchontoglires</taxon>
        <taxon>Glires</taxon>
        <taxon>Rodentia</taxon>
        <taxon>Myomorpha</taxon>
        <taxon>Muroidea</taxon>
        <taxon>Muridae</taxon>
        <taxon>Murinae</taxon>
        <taxon>Rattus</taxon>
    </lineage>
</organism>
<dbReference type="EMBL" id="CH473957">
    <property type="protein sequence ID" value="EDL90973.1"/>
    <property type="molecule type" value="Genomic_DNA"/>
</dbReference>
<reference evidence="2" key="1">
    <citation type="journal article" date="2005" name="Genome Res.">
        <title>Gene and alternative splicing annotation with AIR.</title>
        <authorList>
            <person name="Florea L."/>
            <person name="Di Francesco V."/>
            <person name="Miller J."/>
            <person name="Turner R."/>
            <person name="Yao A."/>
            <person name="Harris M."/>
            <person name="Walenz B."/>
            <person name="Mobarry C."/>
            <person name="Merkulov G.V."/>
            <person name="Charlab R."/>
            <person name="Dew I."/>
            <person name="Deng Z."/>
            <person name="Istrail S."/>
            <person name="Li P."/>
            <person name="Sutton G."/>
        </authorList>
    </citation>
    <scope>NUCLEOTIDE SEQUENCE</scope>
    <source>
        <strain evidence="2">BN</strain>
    </source>
</reference>
<dbReference type="EMBL" id="CH473957">
    <property type="protein sequence ID" value="EDL90975.1"/>
    <property type="molecule type" value="Genomic_DNA"/>
</dbReference>
<dbReference type="EMBL" id="CH473957">
    <property type="protein sequence ID" value="EDL90974.1"/>
    <property type="molecule type" value="Genomic_DNA"/>
</dbReference>
<protein>
    <submittedName>
        <fullName evidence="2">RCG56142, isoform CRA_a</fullName>
    </submittedName>
</protein>
<evidence type="ECO:0000256" key="1">
    <source>
        <dbReference type="SAM" id="MobiDB-lite"/>
    </source>
</evidence>
<evidence type="ECO:0000313" key="3">
    <source>
        <dbReference type="Proteomes" id="UP000234681"/>
    </source>
</evidence>
<gene>
    <name evidence="2" type="ORF">rCG_56142</name>
</gene>
<name>A6IA56_RAT</name>
<feature type="region of interest" description="Disordered" evidence="1">
    <location>
        <begin position="16"/>
        <end position="35"/>
    </location>
</feature>
<reference evidence="2" key="2">
    <citation type="submission" date="2005-07" db="EMBL/GenBank/DDBJ databases">
        <authorList>
            <person name="Mural R.J."/>
            <person name="Li P.W."/>
            <person name="Adams M.D."/>
            <person name="Amanatides P.G."/>
            <person name="Baden-Tillson H."/>
            <person name="Barnstead M."/>
            <person name="Chin S.H."/>
            <person name="Dew I."/>
            <person name="Evans C.A."/>
            <person name="Ferriera S."/>
            <person name="Flanigan M."/>
            <person name="Fosler C."/>
            <person name="Glodek A."/>
            <person name="Gu Z."/>
            <person name="Holt R.A."/>
            <person name="Jennings D."/>
            <person name="Kraft C.L."/>
            <person name="Lu F."/>
            <person name="Nguyen T."/>
            <person name="Nusskern D.R."/>
            <person name="Pfannkoch C.M."/>
            <person name="Sitter C."/>
            <person name="Sutton G.G."/>
            <person name="Venter J.C."/>
            <person name="Wang Z."/>
            <person name="Woodage T."/>
            <person name="Zheng X.H."/>
            <person name="Zhong F."/>
        </authorList>
    </citation>
    <scope>NUCLEOTIDE SEQUENCE</scope>
    <source>
        <strain evidence="2">BN</strain>
        <strain evidence="3">BN, Sprague-Dawley</strain>
    </source>
</reference>
<dbReference type="EMBL" id="CH473957">
    <property type="protein sequence ID" value="EDL90976.1"/>
    <property type="molecule type" value="Genomic_DNA"/>
</dbReference>
<reference evidence="3" key="3">
    <citation type="submission" date="2005-09" db="EMBL/GenBank/DDBJ databases">
        <authorList>
            <person name="Mural R.J."/>
            <person name="Li P.W."/>
            <person name="Adams M.D."/>
            <person name="Amanatides P.G."/>
            <person name="Baden-Tillson H."/>
            <person name="Barnstead M."/>
            <person name="Chin S.H."/>
            <person name="Dew I."/>
            <person name="Evans C.A."/>
            <person name="Ferriera S."/>
            <person name="Flanigan M."/>
            <person name="Fosler C."/>
            <person name="Glodek A."/>
            <person name="Gu Z."/>
            <person name="Holt R.A."/>
            <person name="Jennings D."/>
            <person name="Kraft C.L."/>
            <person name="Lu F."/>
            <person name="Nguyen T."/>
            <person name="Nusskern D.R."/>
            <person name="Pfannkoch C.M."/>
            <person name="Sitter C."/>
            <person name="Sutton G.G."/>
            <person name="Venter J.C."/>
            <person name="Wang Z."/>
            <person name="Woodage T."/>
            <person name="Zheng X.H."/>
            <person name="Zhong F."/>
        </authorList>
    </citation>
    <scope>NUCLEOTIDE SEQUENCE [LARGE SCALE GENOMIC DNA]</scope>
    <source>
        <strain>BN</strain>
        <strain evidence="3">Sprague-Dawley</strain>
    </source>
</reference>
<evidence type="ECO:0000313" key="2">
    <source>
        <dbReference type="EMBL" id="EDL90975.1"/>
    </source>
</evidence>
<sequence>MKVITSIPVRLFIRHHPHPSSRASTGMSVRPKGPEVPPAPQLLPIFPPKVLETSPQATYHCCGAPNLLPTSSSFLSLALIMLIFGEY</sequence>
<accession>A6IA56</accession>
<dbReference type="Proteomes" id="UP000234681">
    <property type="component" value="Chromosome 4"/>
</dbReference>
<proteinExistence type="predicted"/>